<reference evidence="6" key="2">
    <citation type="submission" date="2020-11" db="EMBL/GenBank/DDBJ databases">
        <authorList>
            <person name="McCartney M.A."/>
            <person name="Auch B."/>
            <person name="Kono T."/>
            <person name="Mallez S."/>
            <person name="Becker A."/>
            <person name="Gohl D.M."/>
            <person name="Silverstein K.A.T."/>
            <person name="Koren S."/>
            <person name="Bechman K.B."/>
            <person name="Herman A."/>
            <person name="Abrahante J.E."/>
            <person name="Garbe J."/>
        </authorList>
    </citation>
    <scope>NUCLEOTIDE SEQUENCE</scope>
    <source>
        <strain evidence="6">Duluth1</strain>
        <tissue evidence="6">Whole animal</tissue>
    </source>
</reference>
<dbReference type="GO" id="GO:0016460">
    <property type="term" value="C:myosin II complex"/>
    <property type="evidence" value="ECO:0007669"/>
    <property type="project" value="TreeGrafter"/>
</dbReference>
<feature type="domain" description="EF-hand" evidence="5">
    <location>
        <begin position="162"/>
        <end position="197"/>
    </location>
</feature>
<feature type="compositionally biased region" description="Basic residues" evidence="4">
    <location>
        <begin position="1"/>
        <end position="12"/>
    </location>
</feature>
<comment type="caution">
    <text evidence="6">The sequence shown here is derived from an EMBL/GenBank/DDBJ whole genome shotgun (WGS) entry which is preliminary data.</text>
</comment>
<dbReference type="OrthoDB" id="343296at2759"/>
<dbReference type="PANTHER" id="PTHR23048">
    <property type="entry name" value="MYOSIN LIGHT CHAIN 1, 3"/>
    <property type="match status" value="1"/>
</dbReference>
<organism evidence="6 7">
    <name type="scientific">Dreissena polymorpha</name>
    <name type="common">Zebra mussel</name>
    <name type="synonym">Mytilus polymorpha</name>
    <dbReference type="NCBI Taxonomy" id="45954"/>
    <lineage>
        <taxon>Eukaryota</taxon>
        <taxon>Metazoa</taxon>
        <taxon>Spiralia</taxon>
        <taxon>Lophotrochozoa</taxon>
        <taxon>Mollusca</taxon>
        <taxon>Bivalvia</taxon>
        <taxon>Autobranchia</taxon>
        <taxon>Heteroconchia</taxon>
        <taxon>Euheterodonta</taxon>
        <taxon>Imparidentia</taxon>
        <taxon>Neoheterodontei</taxon>
        <taxon>Myida</taxon>
        <taxon>Dreissenoidea</taxon>
        <taxon>Dreissenidae</taxon>
        <taxon>Dreissena</taxon>
    </lineage>
</organism>
<dbReference type="Proteomes" id="UP000828390">
    <property type="component" value="Unassembled WGS sequence"/>
</dbReference>
<protein>
    <recommendedName>
        <fullName evidence="5">EF-hand domain-containing protein</fullName>
    </recommendedName>
</protein>
<dbReference type="PROSITE" id="PS00018">
    <property type="entry name" value="EF_HAND_1"/>
    <property type="match status" value="1"/>
</dbReference>
<dbReference type="PROSITE" id="PS50222">
    <property type="entry name" value="EF_HAND_2"/>
    <property type="match status" value="3"/>
</dbReference>
<dbReference type="EMBL" id="JAIWYP010000001">
    <property type="protein sequence ID" value="KAH3889129.1"/>
    <property type="molecule type" value="Genomic_DNA"/>
</dbReference>
<dbReference type="Pfam" id="PF13499">
    <property type="entry name" value="EF-hand_7"/>
    <property type="match status" value="1"/>
</dbReference>
<keyword evidence="3" id="KW-0514">Muscle protein</keyword>
<evidence type="ECO:0000256" key="4">
    <source>
        <dbReference type="SAM" id="MobiDB-lite"/>
    </source>
</evidence>
<evidence type="ECO:0000313" key="7">
    <source>
        <dbReference type="Proteomes" id="UP000828390"/>
    </source>
</evidence>
<dbReference type="CDD" id="cd00051">
    <property type="entry name" value="EFh"/>
    <property type="match status" value="1"/>
</dbReference>
<dbReference type="SMART" id="SM00054">
    <property type="entry name" value="EFh"/>
    <property type="match status" value="3"/>
</dbReference>
<evidence type="ECO:0000313" key="6">
    <source>
        <dbReference type="EMBL" id="KAH3889129.1"/>
    </source>
</evidence>
<evidence type="ECO:0000256" key="2">
    <source>
        <dbReference type="ARBA" id="ARBA00022837"/>
    </source>
</evidence>
<dbReference type="InterPro" id="IPR018247">
    <property type="entry name" value="EF_Hand_1_Ca_BS"/>
</dbReference>
<dbReference type="SUPFAM" id="SSF47473">
    <property type="entry name" value="EF-hand"/>
    <property type="match status" value="1"/>
</dbReference>
<dbReference type="PANTHER" id="PTHR23048:SF0">
    <property type="entry name" value="CALMODULIN LIKE 3"/>
    <property type="match status" value="1"/>
</dbReference>
<reference evidence="6" key="1">
    <citation type="journal article" date="2019" name="bioRxiv">
        <title>The Genome of the Zebra Mussel, Dreissena polymorpha: A Resource for Invasive Species Research.</title>
        <authorList>
            <person name="McCartney M.A."/>
            <person name="Auch B."/>
            <person name="Kono T."/>
            <person name="Mallez S."/>
            <person name="Zhang Y."/>
            <person name="Obille A."/>
            <person name="Becker A."/>
            <person name="Abrahante J.E."/>
            <person name="Garbe J."/>
            <person name="Badalamenti J.P."/>
            <person name="Herman A."/>
            <person name="Mangelson H."/>
            <person name="Liachko I."/>
            <person name="Sullivan S."/>
            <person name="Sone E.D."/>
            <person name="Koren S."/>
            <person name="Silverstein K.A.T."/>
            <person name="Beckman K.B."/>
            <person name="Gohl D.M."/>
        </authorList>
    </citation>
    <scope>NUCLEOTIDE SEQUENCE</scope>
    <source>
        <strain evidence="6">Duluth1</strain>
        <tissue evidence="6">Whole animal</tissue>
    </source>
</reference>
<dbReference type="InterPro" id="IPR002048">
    <property type="entry name" value="EF_hand_dom"/>
</dbReference>
<proteinExistence type="predicted"/>
<name>A0A9D4N8H0_DREPO</name>
<feature type="domain" description="EF-hand" evidence="5">
    <location>
        <begin position="235"/>
        <end position="270"/>
    </location>
</feature>
<dbReference type="Gene3D" id="1.10.238.10">
    <property type="entry name" value="EF-hand"/>
    <property type="match status" value="2"/>
</dbReference>
<accession>A0A9D4N8H0</accession>
<dbReference type="AlphaFoldDB" id="A0A9D4N8H0"/>
<evidence type="ECO:0000256" key="1">
    <source>
        <dbReference type="ARBA" id="ARBA00022737"/>
    </source>
</evidence>
<sequence length="308" mass="35465">MSAKRSGKKLKARVSFAEEDTEEKPRTQKDAMLAELDRLRRRDEEQRRSQEEYRKEEIRKVRAQMDKEQHELGLQLIPGSRLSKQEIMKKLGLEEKCLLKEERTQIAAETSQMVNNTAMRYGLHHKKKAPNLVTLAADFVAAQKSSNVLGLPDRVVKEMTLDEIIDLKKLFDLYDVAGAGYIRRKDVHKLSSILGFRFSKQYFNESLDTLVKDPAGKVTFVTFLDFIIKEQQGNDPFEEVQQCFRILDADDKGYVTFEDIRRAADSTKCGLSERQIHEMLDEADTSGDGKISLDEFTIIMLRTSAFNF</sequence>
<feature type="domain" description="EF-hand" evidence="5">
    <location>
        <begin position="271"/>
        <end position="306"/>
    </location>
</feature>
<keyword evidence="7" id="KW-1185">Reference proteome</keyword>
<dbReference type="InterPro" id="IPR050230">
    <property type="entry name" value="CALM/Myosin/TropC-like"/>
</dbReference>
<keyword evidence="1" id="KW-0677">Repeat</keyword>
<evidence type="ECO:0000256" key="3">
    <source>
        <dbReference type="ARBA" id="ARBA00023179"/>
    </source>
</evidence>
<keyword evidence="2" id="KW-0106">Calcium</keyword>
<feature type="region of interest" description="Disordered" evidence="4">
    <location>
        <begin position="1"/>
        <end position="53"/>
    </location>
</feature>
<dbReference type="GO" id="GO:0005509">
    <property type="term" value="F:calcium ion binding"/>
    <property type="evidence" value="ECO:0007669"/>
    <property type="project" value="InterPro"/>
</dbReference>
<dbReference type="InterPro" id="IPR011992">
    <property type="entry name" value="EF-hand-dom_pair"/>
</dbReference>
<gene>
    <name evidence="6" type="ORF">DPMN_013179</name>
</gene>
<feature type="compositionally biased region" description="Basic and acidic residues" evidence="4">
    <location>
        <begin position="35"/>
        <end position="53"/>
    </location>
</feature>
<dbReference type="FunFam" id="1.10.238.10:FF:000001">
    <property type="entry name" value="Calmodulin 1"/>
    <property type="match status" value="1"/>
</dbReference>
<evidence type="ECO:0000259" key="5">
    <source>
        <dbReference type="PROSITE" id="PS50222"/>
    </source>
</evidence>